<evidence type="ECO:0000313" key="2">
    <source>
        <dbReference type="Proteomes" id="UP001150924"/>
    </source>
</evidence>
<dbReference type="AlphaFoldDB" id="A0A9X3EYR7"/>
<dbReference type="EMBL" id="JAPNKE010000002">
    <property type="protein sequence ID" value="MCY1011934.1"/>
    <property type="molecule type" value="Genomic_DNA"/>
</dbReference>
<proteinExistence type="predicted"/>
<organism evidence="1 2">
    <name type="scientific">Nannocystis pusilla</name>
    <dbReference type="NCBI Taxonomy" id="889268"/>
    <lineage>
        <taxon>Bacteria</taxon>
        <taxon>Pseudomonadati</taxon>
        <taxon>Myxococcota</taxon>
        <taxon>Polyangia</taxon>
        <taxon>Nannocystales</taxon>
        <taxon>Nannocystaceae</taxon>
        <taxon>Nannocystis</taxon>
    </lineage>
</organism>
<evidence type="ECO:0000313" key="1">
    <source>
        <dbReference type="EMBL" id="MCY1011934.1"/>
    </source>
</evidence>
<comment type="caution">
    <text evidence="1">The sequence shown here is derived from an EMBL/GenBank/DDBJ whole genome shotgun (WGS) entry which is preliminary data.</text>
</comment>
<gene>
    <name evidence="1" type="ORF">OV079_41610</name>
</gene>
<reference evidence="1" key="1">
    <citation type="submission" date="2022-11" db="EMBL/GenBank/DDBJ databases">
        <title>Minimal conservation of predation-associated metabolite biosynthetic gene clusters underscores biosynthetic potential of Myxococcota including descriptions for ten novel species: Archangium lansinium sp. nov., Myxococcus landrumus sp. nov., Nannocystis bai.</title>
        <authorList>
            <person name="Ahearne A."/>
            <person name="Stevens C."/>
            <person name="Phillips K."/>
        </authorList>
    </citation>
    <scope>NUCLEOTIDE SEQUENCE</scope>
    <source>
        <strain evidence="1">Na p29</strain>
    </source>
</reference>
<keyword evidence="2" id="KW-1185">Reference proteome</keyword>
<dbReference type="Proteomes" id="UP001150924">
    <property type="component" value="Unassembled WGS sequence"/>
</dbReference>
<accession>A0A9X3EYR7</accession>
<protein>
    <submittedName>
        <fullName evidence="1">Uncharacterized protein</fullName>
    </submittedName>
</protein>
<dbReference type="RefSeq" id="WP_267775254.1">
    <property type="nucleotide sequence ID" value="NZ_JAPNKE010000002.1"/>
</dbReference>
<name>A0A9X3EYR7_9BACT</name>
<sequence length="80" mass="8669">MSFRAVKMAARRGRPRLTPAYRAWLAENLLRGAEAAAIRAALAEGGVPEDAIAGALARARRSPELAGGARRRRDCGARRW</sequence>